<dbReference type="AlphaFoldDB" id="A0A937A6U4"/>
<evidence type="ECO:0000313" key="2">
    <source>
        <dbReference type="Proteomes" id="UP000642920"/>
    </source>
</evidence>
<keyword evidence="2" id="KW-1185">Reference proteome</keyword>
<dbReference type="EMBL" id="JAERQG010000001">
    <property type="protein sequence ID" value="MBL0764767.1"/>
    <property type="molecule type" value="Genomic_DNA"/>
</dbReference>
<reference evidence="1" key="1">
    <citation type="submission" date="2021-01" db="EMBL/GenBank/DDBJ databases">
        <title>Marivirga sp. nov., isolated from intertidal surface sediments.</title>
        <authorList>
            <person name="Zhang M."/>
        </authorList>
    </citation>
    <scope>NUCLEOTIDE SEQUENCE</scope>
    <source>
        <strain evidence="1">SM1354</strain>
    </source>
</reference>
<name>A0A937A6U4_9BACT</name>
<sequence length="115" mass="13177">MLFDLFLAENINSIEGDFEQIGFVRNKNNTGPIKRLYAYNVSDTLWENIEKHANLLPHTKYGTTEVYYFLDVGETTIQLNLNNSQESLLGKENCVAHALKNGMGELHFSKYPKAY</sequence>
<proteinExistence type="predicted"/>
<evidence type="ECO:0000313" key="1">
    <source>
        <dbReference type="EMBL" id="MBL0764767.1"/>
    </source>
</evidence>
<dbReference type="Proteomes" id="UP000642920">
    <property type="component" value="Unassembled WGS sequence"/>
</dbReference>
<accession>A0A937A6U4</accession>
<comment type="caution">
    <text evidence="1">The sequence shown here is derived from an EMBL/GenBank/DDBJ whole genome shotgun (WGS) entry which is preliminary data.</text>
</comment>
<organism evidence="1 2">
    <name type="scientific">Marivirga atlantica</name>
    <dbReference type="NCBI Taxonomy" id="1548457"/>
    <lineage>
        <taxon>Bacteria</taxon>
        <taxon>Pseudomonadati</taxon>
        <taxon>Bacteroidota</taxon>
        <taxon>Cytophagia</taxon>
        <taxon>Cytophagales</taxon>
        <taxon>Marivirgaceae</taxon>
        <taxon>Marivirga</taxon>
    </lineage>
</organism>
<gene>
    <name evidence="1" type="ORF">JKP34_05860</name>
</gene>
<protein>
    <submittedName>
        <fullName evidence="1">Uncharacterized protein</fullName>
    </submittedName>
</protein>